<proteinExistence type="predicted"/>
<organism evidence="1 2">
    <name type="scientific">Mycena metata</name>
    <dbReference type="NCBI Taxonomy" id="1033252"/>
    <lineage>
        <taxon>Eukaryota</taxon>
        <taxon>Fungi</taxon>
        <taxon>Dikarya</taxon>
        <taxon>Basidiomycota</taxon>
        <taxon>Agaricomycotina</taxon>
        <taxon>Agaricomycetes</taxon>
        <taxon>Agaricomycetidae</taxon>
        <taxon>Agaricales</taxon>
        <taxon>Marasmiineae</taxon>
        <taxon>Mycenaceae</taxon>
        <taxon>Mycena</taxon>
    </lineage>
</organism>
<accession>A0AAD7JV20</accession>
<evidence type="ECO:0000313" key="1">
    <source>
        <dbReference type="EMBL" id="KAJ7772230.1"/>
    </source>
</evidence>
<protein>
    <submittedName>
        <fullName evidence="1">Uncharacterized protein</fullName>
    </submittedName>
</protein>
<gene>
    <name evidence="1" type="ORF">B0H16DRAFT_1512733</name>
</gene>
<reference evidence="1" key="1">
    <citation type="submission" date="2023-03" db="EMBL/GenBank/DDBJ databases">
        <title>Massive genome expansion in bonnet fungi (Mycena s.s.) driven by repeated elements and novel gene families across ecological guilds.</title>
        <authorList>
            <consortium name="Lawrence Berkeley National Laboratory"/>
            <person name="Harder C.B."/>
            <person name="Miyauchi S."/>
            <person name="Viragh M."/>
            <person name="Kuo A."/>
            <person name="Thoen E."/>
            <person name="Andreopoulos B."/>
            <person name="Lu D."/>
            <person name="Skrede I."/>
            <person name="Drula E."/>
            <person name="Henrissat B."/>
            <person name="Morin E."/>
            <person name="Kohler A."/>
            <person name="Barry K."/>
            <person name="LaButti K."/>
            <person name="Morin E."/>
            <person name="Salamov A."/>
            <person name="Lipzen A."/>
            <person name="Mereny Z."/>
            <person name="Hegedus B."/>
            <person name="Baldrian P."/>
            <person name="Stursova M."/>
            <person name="Weitz H."/>
            <person name="Taylor A."/>
            <person name="Grigoriev I.V."/>
            <person name="Nagy L.G."/>
            <person name="Martin F."/>
            <person name="Kauserud H."/>
        </authorList>
    </citation>
    <scope>NUCLEOTIDE SEQUENCE</scope>
    <source>
        <strain evidence="1">CBHHK182m</strain>
    </source>
</reference>
<dbReference type="EMBL" id="JARKIB010000014">
    <property type="protein sequence ID" value="KAJ7772230.1"/>
    <property type="molecule type" value="Genomic_DNA"/>
</dbReference>
<evidence type="ECO:0000313" key="2">
    <source>
        <dbReference type="Proteomes" id="UP001215598"/>
    </source>
</evidence>
<sequence>MYLFRGVALHMLWAGLHPPVMQTMRTELNVSVALKQPAASGTVVMKPPVVPSQLEVVYRSISQCSLDPPGVTLSAIAPGVASQKAFSATPVQVASAVPVHPAALYEERVGTVARATPVAARRRAKSCIMGCLKRTIHMRSL</sequence>
<dbReference type="AlphaFoldDB" id="A0AAD7JV20"/>
<name>A0AAD7JV20_9AGAR</name>
<dbReference type="Proteomes" id="UP001215598">
    <property type="component" value="Unassembled WGS sequence"/>
</dbReference>
<keyword evidence="2" id="KW-1185">Reference proteome</keyword>
<comment type="caution">
    <text evidence="1">The sequence shown here is derived from an EMBL/GenBank/DDBJ whole genome shotgun (WGS) entry which is preliminary data.</text>
</comment>